<organism evidence="2 3">
    <name type="scientific">Antrihabitans stalactiti</name>
    <dbReference type="NCBI Taxonomy" id="2584121"/>
    <lineage>
        <taxon>Bacteria</taxon>
        <taxon>Bacillati</taxon>
        <taxon>Actinomycetota</taxon>
        <taxon>Actinomycetes</taxon>
        <taxon>Mycobacteriales</taxon>
        <taxon>Nocardiaceae</taxon>
        <taxon>Antrihabitans</taxon>
    </lineage>
</organism>
<gene>
    <name evidence="2" type="ORF">FGL95_24785</name>
</gene>
<name>A0A848KMS9_9NOCA</name>
<sequence>MKMTALMAATTGVLAPAIFVVALMNAGDTYQESSVDRGYTCDATACYWPNGERVINADRCGVRCGEPPTSGDKQSDWNDCIAAKPLEVCREELN</sequence>
<evidence type="ECO:0008006" key="4">
    <source>
        <dbReference type="Google" id="ProtNLM"/>
    </source>
</evidence>
<dbReference type="EMBL" id="VCQU01000010">
    <property type="protein sequence ID" value="NMN98264.1"/>
    <property type="molecule type" value="Genomic_DNA"/>
</dbReference>
<reference evidence="2 3" key="2">
    <citation type="submission" date="2020-06" db="EMBL/GenBank/DDBJ databases">
        <title>Antribacter stalactiti gen. nov., sp. nov., a new member of the family Nacardiaceae isolated from a cave.</title>
        <authorList>
            <person name="Kim I.S."/>
        </authorList>
    </citation>
    <scope>NUCLEOTIDE SEQUENCE [LARGE SCALE GENOMIC DNA]</scope>
    <source>
        <strain evidence="2 3">YC2-7</strain>
    </source>
</reference>
<keyword evidence="1" id="KW-0732">Signal</keyword>
<dbReference type="AlphaFoldDB" id="A0A848KMS9"/>
<dbReference type="RefSeq" id="WP_169592308.1">
    <property type="nucleotide sequence ID" value="NZ_VCQU01000010.1"/>
</dbReference>
<protein>
    <recommendedName>
        <fullName evidence="4">Secreted protein</fullName>
    </recommendedName>
</protein>
<comment type="caution">
    <text evidence="2">The sequence shown here is derived from an EMBL/GenBank/DDBJ whole genome shotgun (WGS) entry which is preliminary data.</text>
</comment>
<accession>A0A848KMS9</accession>
<feature type="chain" id="PRO_5038607148" description="Secreted protein" evidence="1">
    <location>
        <begin position="27"/>
        <end position="94"/>
    </location>
</feature>
<feature type="signal peptide" evidence="1">
    <location>
        <begin position="1"/>
        <end position="26"/>
    </location>
</feature>
<evidence type="ECO:0000256" key="1">
    <source>
        <dbReference type="SAM" id="SignalP"/>
    </source>
</evidence>
<evidence type="ECO:0000313" key="2">
    <source>
        <dbReference type="EMBL" id="NMN98264.1"/>
    </source>
</evidence>
<evidence type="ECO:0000313" key="3">
    <source>
        <dbReference type="Proteomes" id="UP000535543"/>
    </source>
</evidence>
<reference evidence="2 3" key="1">
    <citation type="submission" date="2019-05" db="EMBL/GenBank/DDBJ databases">
        <authorList>
            <person name="Lee S.D."/>
        </authorList>
    </citation>
    <scope>NUCLEOTIDE SEQUENCE [LARGE SCALE GENOMIC DNA]</scope>
    <source>
        <strain evidence="2 3">YC2-7</strain>
    </source>
</reference>
<proteinExistence type="predicted"/>
<keyword evidence="3" id="KW-1185">Reference proteome</keyword>
<dbReference type="Proteomes" id="UP000535543">
    <property type="component" value="Unassembled WGS sequence"/>
</dbReference>